<dbReference type="SMART" id="SM00255">
    <property type="entry name" value="TIR"/>
    <property type="match status" value="1"/>
</dbReference>
<dbReference type="PANTHER" id="PTHR11890">
    <property type="entry name" value="INTERLEUKIN-1 RECEPTOR FAMILY MEMBER"/>
    <property type="match status" value="1"/>
</dbReference>
<keyword evidence="7" id="KW-0325">Glycoprotein</keyword>
<evidence type="ECO:0000259" key="11">
    <source>
        <dbReference type="PROSITE" id="PS50835"/>
    </source>
</evidence>
<dbReference type="GO" id="GO:0016787">
    <property type="term" value="F:hydrolase activity"/>
    <property type="evidence" value="ECO:0007669"/>
    <property type="project" value="UniProtKB-KW"/>
</dbReference>
<dbReference type="SUPFAM" id="SSF52200">
    <property type="entry name" value="Toll/Interleukin receptor TIR domain"/>
    <property type="match status" value="1"/>
</dbReference>
<dbReference type="PRINTS" id="PR01536">
    <property type="entry name" value="INTRLKN1R12F"/>
</dbReference>
<protein>
    <submittedName>
        <fullName evidence="12">Uncharacterized protein</fullName>
    </submittedName>
</protein>
<dbReference type="InterPro" id="IPR000157">
    <property type="entry name" value="TIR_dom"/>
</dbReference>
<dbReference type="AlphaFoldDB" id="A0ABD0W3M4"/>
<dbReference type="PROSITE" id="PS50104">
    <property type="entry name" value="TIR"/>
    <property type="match status" value="1"/>
</dbReference>
<keyword evidence="9" id="KW-0472">Membrane</keyword>
<evidence type="ECO:0000313" key="13">
    <source>
        <dbReference type="Proteomes" id="UP001557470"/>
    </source>
</evidence>
<evidence type="ECO:0000259" key="10">
    <source>
        <dbReference type="PROSITE" id="PS50104"/>
    </source>
</evidence>
<dbReference type="FunFam" id="3.40.50.10140:FF:000009">
    <property type="entry name" value="X-linked interleukin-1 receptor accessory protein-like 1"/>
    <property type="match status" value="1"/>
</dbReference>
<dbReference type="InterPro" id="IPR015621">
    <property type="entry name" value="IL-1_rcpt_fam"/>
</dbReference>
<proteinExistence type="inferred from homology"/>
<gene>
    <name evidence="12" type="ORF">UPYG_G00309730</name>
</gene>
<evidence type="ECO:0000256" key="5">
    <source>
        <dbReference type="ARBA" id="ARBA00023027"/>
    </source>
</evidence>
<keyword evidence="5" id="KW-0520">NAD</keyword>
<feature type="domain" description="TIR" evidence="10">
    <location>
        <begin position="422"/>
        <end position="592"/>
    </location>
</feature>
<sequence length="610" mass="69205">MFKEYEQLVEEEILLDLAEWAVISQASDTLRKLQTTEQRGSNDIAKIQNMSRLFYFCFLTTAILVHLSHCEDLKGAVETHYTSAGYFFQLNCGDDDDNVDPTNVTWKQGGNQTLNTTAGLEVRGKILWFLPALISHSGSYTCELRNHEARWNIEFVLTVDPGCCPVPAETRSVSQGTSQVVFCRQRHVLRLDPTARIQWFKDCRHEENSNENDDLKRLWLTNSTDSIAGVYTCIIDFSLHGRRYKSARSTRLKVNQEKVLLNPQVTNPRKKVIIVEPGSRVEVVCSAFLGVGEGTKAESSMFWTVDGKHTENIEELTVANTELYEHRGGVYGWSNLSISEVHPKFLNVPFLCIAINSLGKDTGVIFLQPADHSVFYTCISLCLAFSVVVIGAVMWYLFKVDLVLAYRKLRPLVSKKRAPDGKLYDAYVSYLDGDGSSRAETFALQVLPEVLEKQYGYSLFISGRDDLPGEAILDLTSETMRRSRRLIVVLSAQTASPLNPTTDTEEYIALQKRPQICANYDHQIGLYDALIQNGLRVVLVETDAKVDYISLPESLRYIRRKQGALRWKLNPGKSSSTLPPNRHFWKCLRYYMPPETDVALEPQPRTWDKL</sequence>
<dbReference type="PRINTS" id="PR01537">
    <property type="entry name" value="INTRLKN1R1F"/>
</dbReference>
<dbReference type="InterPro" id="IPR004074">
    <property type="entry name" value="IL-1_rcpt_I/II-typ"/>
</dbReference>
<comment type="similarity">
    <text evidence="1">Belongs to the interleukin-1 receptor family.</text>
</comment>
<evidence type="ECO:0000313" key="12">
    <source>
        <dbReference type="EMBL" id="KAL0963698.1"/>
    </source>
</evidence>
<dbReference type="InterPro" id="IPR035897">
    <property type="entry name" value="Toll_tir_struct_dom_sf"/>
</dbReference>
<keyword evidence="2" id="KW-0732">Signal</keyword>
<dbReference type="Gene3D" id="3.40.50.10140">
    <property type="entry name" value="Toll/interleukin-1 receptor homology (TIR) domain"/>
    <property type="match status" value="1"/>
</dbReference>
<evidence type="ECO:0000256" key="1">
    <source>
        <dbReference type="ARBA" id="ARBA00009752"/>
    </source>
</evidence>
<evidence type="ECO:0000256" key="3">
    <source>
        <dbReference type="ARBA" id="ARBA00022737"/>
    </source>
</evidence>
<keyword evidence="3" id="KW-0677">Repeat</keyword>
<comment type="caution">
    <text evidence="12">The sequence shown here is derived from an EMBL/GenBank/DDBJ whole genome shotgun (WGS) entry which is preliminary data.</text>
</comment>
<dbReference type="EMBL" id="JAGEUA010000010">
    <property type="protein sequence ID" value="KAL0963698.1"/>
    <property type="molecule type" value="Genomic_DNA"/>
</dbReference>
<dbReference type="InterPro" id="IPR036179">
    <property type="entry name" value="Ig-like_dom_sf"/>
</dbReference>
<keyword evidence="9" id="KW-1133">Transmembrane helix</keyword>
<dbReference type="PANTHER" id="PTHR11890:SF26">
    <property type="entry name" value="INTERLEUKIN-1 RECEPTOR TYPE 1"/>
    <property type="match status" value="1"/>
</dbReference>
<dbReference type="InterPro" id="IPR007110">
    <property type="entry name" value="Ig-like_dom"/>
</dbReference>
<dbReference type="Pfam" id="PF01582">
    <property type="entry name" value="TIR"/>
    <property type="match status" value="1"/>
</dbReference>
<dbReference type="Gene3D" id="2.60.40.10">
    <property type="entry name" value="Immunoglobulins"/>
    <property type="match status" value="3"/>
</dbReference>
<name>A0ABD0W3M4_UMBPY</name>
<dbReference type="Proteomes" id="UP001557470">
    <property type="component" value="Unassembled WGS sequence"/>
</dbReference>
<keyword evidence="4" id="KW-0378">Hydrolase</keyword>
<evidence type="ECO:0000256" key="6">
    <source>
        <dbReference type="ARBA" id="ARBA00023157"/>
    </source>
</evidence>
<keyword evidence="8" id="KW-0393">Immunoglobulin domain</keyword>
<evidence type="ECO:0000256" key="2">
    <source>
        <dbReference type="ARBA" id="ARBA00022729"/>
    </source>
</evidence>
<feature type="transmembrane region" description="Helical" evidence="9">
    <location>
        <begin position="374"/>
        <end position="398"/>
    </location>
</feature>
<keyword evidence="13" id="KW-1185">Reference proteome</keyword>
<feature type="domain" description="Ig-like" evidence="11">
    <location>
        <begin position="263"/>
        <end position="331"/>
    </location>
</feature>
<organism evidence="12 13">
    <name type="scientific">Umbra pygmaea</name>
    <name type="common">Eastern mudminnow</name>
    <dbReference type="NCBI Taxonomy" id="75934"/>
    <lineage>
        <taxon>Eukaryota</taxon>
        <taxon>Metazoa</taxon>
        <taxon>Chordata</taxon>
        <taxon>Craniata</taxon>
        <taxon>Vertebrata</taxon>
        <taxon>Euteleostomi</taxon>
        <taxon>Actinopterygii</taxon>
        <taxon>Neopterygii</taxon>
        <taxon>Teleostei</taxon>
        <taxon>Protacanthopterygii</taxon>
        <taxon>Esociformes</taxon>
        <taxon>Umbridae</taxon>
        <taxon>Umbra</taxon>
    </lineage>
</organism>
<dbReference type="InterPro" id="IPR013783">
    <property type="entry name" value="Ig-like_fold"/>
</dbReference>
<keyword evidence="9" id="KW-0812">Transmembrane</keyword>
<evidence type="ECO:0000256" key="4">
    <source>
        <dbReference type="ARBA" id="ARBA00022801"/>
    </source>
</evidence>
<dbReference type="SMART" id="SM00409">
    <property type="entry name" value="IG"/>
    <property type="match status" value="3"/>
</dbReference>
<evidence type="ECO:0000256" key="8">
    <source>
        <dbReference type="ARBA" id="ARBA00023319"/>
    </source>
</evidence>
<dbReference type="PROSITE" id="PS50835">
    <property type="entry name" value="IG_LIKE"/>
    <property type="match status" value="3"/>
</dbReference>
<dbReference type="InterPro" id="IPR003599">
    <property type="entry name" value="Ig_sub"/>
</dbReference>
<evidence type="ECO:0000256" key="7">
    <source>
        <dbReference type="ARBA" id="ARBA00023180"/>
    </source>
</evidence>
<accession>A0ABD0W3M4</accession>
<keyword evidence="6" id="KW-1015">Disulfide bond</keyword>
<reference evidence="12 13" key="1">
    <citation type="submission" date="2024-06" db="EMBL/GenBank/DDBJ databases">
        <authorList>
            <person name="Pan Q."/>
            <person name="Wen M."/>
            <person name="Jouanno E."/>
            <person name="Zahm M."/>
            <person name="Klopp C."/>
            <person name="Cabau C."/>
            <person name="Louis A."/>
            <person name="Berthelot C."/>
            <person name="Parey E."/>
            <person name="Roest Crollius H."/>
            <person name="Montfort J."/>
            <person name="Robinson-Rechavi M."/>
            <person name="Bouchez O."/>
            <person name="Lampietro C."/>
            <person name="Lopez Roques C."/>
            <person name="Donnadieu C."/>
            <person name="Postlethwait J."/>
            <person name="Bobe J."/>
            <person name="Verreycken H."/>
            <person name="Guiguen Y."/>
        </authorList>
    </citation>
    <scope>NUCLEOTIDE SEQUENCE [LARGE SCALE GENOMIC DNA]</scope>
    <source>
        <strain evidence="12">Up_M1</strain>
        <tissue evidence="12">Testis</tissue>
    </source>
</reference>
<evidence type="ECO:0000256" key="9">
    <source>
        <dbReference type="SAM" id="Phobius"/>
    </source>
</evidence>
<feature type="domain" description="Ig-like" evidence="11">
    <location>
        <begin position="161"/>
        <end position="255"/>
    </location>
</feature>
<dbReference type="SUPFAM" id="SSF48726">
    <property type="entry name" value="Immunoglobulin"/>
    <property type="match status" value="3"/>
</dbReference>
<feature type="domain" description="Ig-like" evidence="11">
    <location>
        <begin position="85"/>
        <end position="158"/>
    </location>
</feature>